<feature type="domain" description="Methyltransferase" evidence="1">
    <location>
        <begin position="61"/>
        <end position="114"/>
    </location>
</feature>
<dbReference type="GO" id="GO:0032259">
    <property type="term" value="P:methylation"/>
    <property type="evidence" value="ECO:0007669"/>
    <property type="project" value="UniProtKB-KW"/>
</dbReference>
<sequence length="115" mass="12276">MGELENDLRVKNANKPNWAEIFDADLAAGYDKRNSPLAPLSDCLHFLVRLVLADLPLQARILCVGAGTGAEILSLARAYPTWSFVGVDPSAEMLKICGASLNDAGVSDRCDLVCG</sequence>
<proteinExistence type="predicted"/>
<evidence type="ECO:0000313" key="2">
    <source>
        <dbReference type="EMBL" id="BAT31018.1"/>
    </source>
</evidence>
<dbReference type="InterPro" id="IPR041698">
    <property type="entry name" value="Methyltransf_25"/>
</dbReference>
<keyword evidence="2" id="KW-0489">Methyltransferase</keyword>
<evidence type="ECO:0000259" key="1">
    <source>
        <dbReference type="Pfam" id="PF13649"/>
    </source>
</evidence>
<dbReference type="GO" id="GO:0008168">
    <property type="term" value="F:methyltransferase activity"/>
    <property type="evidence" value="ECO:0007669"/>
    <property type="project" value="UniProtKB-KW"/>
</dbReference>
<dbReference type="SUPFAM" id="SSF53335">
    <property type="entry name" value="S-adenosyl-L-methionine-dependent methyltransferases"/>
    <property type="match status" value="1"/>
</dbReference>
<dbReference type="EMBL" id="LC066396">
    <property type="protein sequence ID" value="BAT31018.1"/>
    <property type="molecule type" value="Genomic_DNA"/>
</dbReference>
<dbReference type="AlphaFoldDB" id="A0A0P0ZA95"/>
<name>A0A0P0ZA95_9HYPH</name>
<reference evidence="2" key="1">
    <citation type="journal article" date="2015" name="Proc. Natl. Acad. Sci. U.S.A.">
        <title>Bacterial clade with the ribosomal RNA operon on a small plasmid rather than the chromosome.</title>
        <authorList>
            <person name="Anda M."/>
            <person name="Ohtsubo Y."/>
            <person name="Okubo T."/>
            <person name="Sugawara M."/>
            <person name="Nagata Y."/>
            <person name="Tsuda M."/>
            <person name="Minamisawa K."/>
            <person name="Mitsui H."/>
        </authorList>
    </citation>
    <scope>NUCLEOTIDE SEQUENCE</scope>
    <source>
        <strain evidence="2">DSM 15513</strain>
    </source>
</reference>
<dbReference type="Gene3D" id="3.40.50.150">
    <property type="entry name" value="Vaccinia Virus protein VP39"/>
    <property type="match status" value="1"/>
</dbReference>
<dbReference type="InterPro" id="IPR029063">
    <property type="entry name" value="SAM-dependent_MTases_sf"/>
</dbReference>
<keyword evidence="2" id="KW-0808">Transferase</keyword>
<accession>A0A0P0ZA95</accession>
<organism evidence="2">
    <name type="scientific">Fulvimarina pelagi</name>
    <dbReference type="NCBI Taxonomy" id="217511"/>
    <lineage>
        <taxon>Bacteria</taxon>
        <taxon>Pseudomonadati</taxon>
        <taxon>Pseudomonadota</taxon>
        <taxon>Alphaproteobacteria</taxon>
        <taxon>Hyphomicrobiales</taxon>
        <taxon>Aurantimonadaceae</taxon>
        <taxon>Fulvimarina</taxon>
    </lineage>
</organism>
<dbReference type="Pfam" id="PF13649">
    <property type="entry name" value="Methyltransf_25"/>
    <property type="match status" value="1"/>
</dbReference>
<dbReference type="CDD" id="cd02440">
    <property type="entry name" value="AdoMet_MTases"/>
    <property type="match status" value="1"/>
</dbReference>
<protein>
    <submittedName>
        <fullName evidence="2">Methyltransferase domain-containing protein</fullName>
    </submittedName>
</protein>